<evidence type="ECO:0000256" key="4">
    <source>
        <dbReference type="ARBA" id="ARBA00022692"/>
    </source>
</evidence>
<keyword evidence="6 7" id="KW-0472">Membrane</keyword>
<accession>A0A645F7B0</accession>
<evidence type="ECO:0008006" key="9">
    <source>
        <dbReference type="Google" id="ProtNLM"/>
    </source>
</evidence>
<feature type="transmembrane region" description="Helical" evidence="7">
    <location>
        <begin position="233"/>
        <end position="259"/>
    </location>
</feature>
<dbReference type="InterPro" id="IPR014047">
    <property type="entry name" value="Chr_Tranpt_l_chain"/>
</dbReference>
<comment type="subcellular location">
    <subcellularLocation>
        <location evidence="1">Cell membrane</location>
        <topology evidence="1">Multi-pass membrane protein</topology>
    </subcellularLocation>
</comment>
<name>A0A645F7B0_9ZZZZ</name>
<dbReference type="Pfam" id="PF02417">
    <property type="entry name" value="Chromate_transp"/>
    <property type="match status" value="2"/>
</dbReference>
<comment type="caution">
    <text evidence="8">The sequence shown here is derived from an EMBL/GenBank/DDBJ whole genome shotgun (WGS) entry which is preliminary data.</text>
</comment>
<protein>
    <recommendedName>
        <fullName evidence="9">Chromate transport protein</fullName>
    </recommendedName>
</protein>
<feature type="transmembrane region" description="Helical" evidence="7">
    <location>
        <begin position="271"/>
        <end position="301"/>
    </location>
</feature>
<evidence type="ECO:0000256" key="1">
    <source>
        <dbReference type="ARBA" id="ARBA00004651"/>
    </source>
</evidence>
<dbReference type="GO" id="GO:0015109">
    <property type="term" value="F:chromate transmembrane transporter activity"/>
    <property type="evidence" value="ECO:0007669"/>
    <property type="project" value="InterPro"/>
</dbReference>
<dbReference type="PANTHER" id="PTHR33567:SF3">
    <property type="entry name" value="CHROMATE ION TRANSPORTER (EUROFUNG)"/>
    <property type="match status" value="1"/>
</dbReference>
<dbReference type="AlphaFoldDB" id="A0A645F7B0"/>
<feature type="transmembrane region" description="Helical" evidence="7">
    <location>
        <begin position="51"/>
        <end position="82"/>
    </location>
</feature>
<evidence type="ECO:0000256" key="6">
    <source>
        <dbReference type="ARBA" id="ARBA00023136"/>
    </source>
</evidence>
<dbReference type="GO" id="GO:0005886">
    <property type="term" value="C:plasma membrane"/>
    <property type="evidence" value="ECO:0007669"/>
    <property type="project" value="UniProtKB-SubCell"/>
</dbReference>
<evidence type="ECO:0000256" key="7">
    <source>
        <dbReference type="SAM" id="Phobius"/>
    </source>
</evidence>
<keyword evidence="5 7" id="KW-1133">Transmembrane helix</keyword>
<proteinExistence type="inferred from homology"/>
<feature type="transmembrane region" description="Helical" evidence="7">
    <location>
        <begin position="135"/>
        <end position="154"/>
    </location>
</feature>
<evidence type="ECO:0000256" key="3">
    <source>
        <dbReference type="ARBA" id="ARBA00022475"/>
    </source>
</evidence>
<evidence type="ECO:0000256" key="2">
    <source>
        <dbReference type="ARBA" id="ARBA00005262"/>
    </source>
</evidence>
<evidence type="ECO:0000256" key="5">
    <source>
        <dbReference type="ARBA" id="ARBA00022989"/>
    </source>
</evidence>
<organism evidence="8">
    <name type="scientific">bioreactor metagenome</name>
    <dbReference type="NCBI Taxonomy" id="1076179"/>
    <lineage>
        <taxon>unclassified sequences</taxon>
        <taxon>metagenomes</taxon>
        <taxon>ecological metagenomes</taxon>
    </lineage>
</organism>
<feature type="transmembrane region" description="Helical" evidence="7">
    <location>
        <begin position="205"/>
        <end position="227"/>
    </location>
</feature>
<dbReference type="PANTHER" id="PTHR33567">
    <property type="entry name" value="CHROMATE ION TRANSPORTER (EUROFUNG)"/>
    <property type="match status" value="1"/>
</dbReference>
<comment type="similarity">
    <text evidence="2">Belongs to the chromate ion transporter (CHR) (TC 2.A.51) family.</text>
</comment>
<dbReference type="EMBL" id="VSSQ01055519">
    <property type="protein sequence ID" value="MPN09412.1"/>
    <property type="molecule type" value="Genomic_DNA"/>
</dbReference>
<feature type="transmembrane region" description="Helical" evidence="7">
    <location>
        <begin position="102"/>
        <end position="123"/>
    </location>
</feature>
<dbReference type="InterPro" id="IPR003370">
    <property type="entry name" value="Chromate_transpt"/>
</dbReference>
<dbReference type="NCBIfam" id="TIGR00937">
    <property type="entry name" value="2A51"/>
    <property type="match status" value="1"/>
</dbReference>
<feature type="transmembrane region" description="Helical" evidence="7">
    <location>
        <begin position="19"/>
        <end position="39"/>
    </location>
</feature>
<sequence>MIGFAYGVSTLGDLRNAGWLHGLKLAAVAVVAQAVLGMGRSLCPDRPRLTIAALSAAFLLIMTGALPQIGVLVAGGLVGWLLYGHSAASSSPVTETRFRDHLMAGTILLLFLLLLILLPILAASTGIKDIAVFDSFYRAGSLVFGGGHVVLPLLRAEVVPNGWVSDNAFLAGYGAAQAVPGPLFTFAGYLGAVMEPGQHAWLRGVWCLLAIFLPAWLLIGGALPFWQLFRTKAWAQAVLAGANAAVAGILLAAFFNPVWSEGVKNPRDIAAAVIAFALLHWWKLPPWLLVLLAACAGQWLLG</sequence>
<evidence type="ECO:0000313" key="8">
    <source>
        <dbReference type="EMBL" id="MPN09412.1"/>
    </source>
</evidence>
<keyword evidence="4 7" id="KW-0812">Transmembrane</keyword>
<gene>
    <name evidence="8" type="ORF">SDC9_156702</name>
</gene>
<reference evidence="8" key="1">
    <citation type="submission" date="2019-08" db="EMBL/GenBank/DDBJ databases">
        <authorList>
            <person name="Kucharzyk K."/>
            <person name="Murdoch R.W."/>
            <person name="Higgins S."/>
            <person name="Loffler F."/>
        </authorList>
    </citation>
    <scope>NUCLEOTIDE SEQUENCE</scope>
</reference>
<feature type="transmembrane region" description="Helical" evidence="7">
    <location>
        <begin position="174"/>
        <end position="193"/>
    </location>
</feature>
<keyword evidence="3" id="KW-1003">Cell membrane</keyword>